<protein>
    <submittedName>
        <fullName evidence="9">Branched-chain amino acid ABC transporter permease</fullName>
    </submittedName>
</protein>
<evidence type="ECO:0000256" key="8">
    <source>
        <dbReference type="SAM" id="Phobius"/>
    </source>
</evidence>
<dbReference type="Proteomes" id="UP000019365">
    <property type="component" value="Unassembled WGS sequence"/>
</dbReference>
<keyword evidence="3" id="KW-0813">Transport</keyword>
<dbReference type="eggNOG" id="COG1296">
    <property type="taxonomic scope" value="Bacteria"/>
</dbReference>
<feature type="transmembrane region" description="Helical" evidence="8">
    <location>
        <begin position="155"/>
        <end position="175"/>
    </location>
</feature>
<evidence type="ECO:0000256" key="7">
    <source>
        <dbReference type="ARBA" id="ARBA00023136"/>
    </source>
</evidence>
<feature type="transmembrane region" description="Helical" evidence="8">
    <location>
        <begin position="207"/>
        <end position="227"/>
    </location>
</feature>
<comment type="similarity">
    <text evidence="2">Belongs to the AzlC family.</text>
</comment>
<keyword evidence="7 8" id="KW-0472">Membrane</keyword>
<name>W7UDR2_RUMFL</name>
<evidence type="ECO:0000256" key="5">
    <source>
        <dbReference type="ARBA" id="ARBA00022692"/>
    </source>
</evidence>
<comment type="subcellular location">
    <subcellularLocation>
        <location evidence="1">Cell membrane</location>
        <topology evidence="1">Multi-pass membrane protein</topology>
    </subcellularLocation>
</comment>
<dbReference type="GO" id="GO:1903785">
    <property type="term" value="P:L-valine transmembrane transport"/>
    <property type="evidence" value="ECO:0007669"/>
    <property type="project" value="TreeGrafter"/>
</dbReference>
<keyword evidence="4" id="KW-1003">Cell membrane</keyword>
<dbReference type="GO" id="GO:0005886">
    <property type="term" value="C:plasma membrane"/>
    <property type="evidence" value="ECO:0007669"/>
    <property type="project" value="UniProtKB-SubCell"/>
</dbReference>
<evidence type="ECO:0000256" key="1">
    <source>
        <dbReference type="ARBA" id="ARBA00004651"/>
    </source>
</evidence>
<evidence type="ECO:0000256" key="4">
    <source>
        <dbReference type="ARBA" id="ARBA00022475"/>
    </source>
</evidence>
<evidence type="ECO:0000256" key="6">
    <source>
        <dbReference type="ARBA" id="ARBA00022989"/>
    </source>
</evidence>
<feature type="transmembrane region" description="Helical" evidence="8">
    <location>
        <begin position="182"/>
        <end position="201"/>
    </location>
</feature>
<keyword evidence="6 8" id="KW-1133">Transmembrane helix</keyword>
<gene>
    <name evidence="9" type="ORF">RF007C_09925</name>
</gene>
<feature type="transmembrane region" description="Helical" evidence="8">
    <location>
        <begin position="127"/>
        <end position="149"/>
    </location>
</feature>
<comment type="caution">
    <text evidence="9">The sequence shown here is derived from an EMBL/GenBank/DDBJ whole genome shotgun (WGS) entry which is preliminary data.</text>
</comment>
<dbReference type="InterPro" id="IPR011606">
    <property type="entry name" value="Brnchd-chn_aa_trnsp_permease"/>
</dbReference>
<keyword evidence="5 8" id="KW-0812">Transmembrane</keyword>
<sequence>MKRDFLRGMSHGIPICLGYLSVSFGFGILAVSKAGLSVFQASVISASNLTSAGQKAGIDVIAAAGTIIEMILLQLTINIRYSLMALSLSQKLDKRFTTPHRLMASYGITDEIFAVCSAQKNPLTPAYMYGMILIAAVGWITGTALGAAAGELLPAAVSKAMEIVLYGMFIAIIIPPAKKQHSVLFVIIMAAALSVIFRYALPMVSDGFAIIISAIAASAAAALIFPVRDEEAET</sequence>
<keyword evidence="10" id="KW-1185">Reference proteome</keyword>
<dbReference type="PATRIC" id="fig|1341157.4.peg.2050"/>
<evidence type="ECO:0000256" key="3">
    <source>
        <dbReference type="ARBA" id="ARBA00022448"/>
    </source>
</evidence>
<proteinExistence type="inferred from homology"/>
<dbReference type="Pfam" id="PF03591">
    <property type="entry name" value="AzlC"/>
    <property type="match status" value="1"/>
</dbReference>
<dbReference type="OrthoDB" id="3177005at2"/>
<dbReference type="PANTHER" id="PTHR34979">
    <property type="entry name" value="INNER MEMBRANE PROTEIN YGAZ"/>
    <property type="match status" value="1"/>
</dbReference>
<feature type="transmembrane region" description="Helical" evidence="8">
    <location>
        <begin position="12"/>
        <end position="36"/>
    </location>
</feature>
<dbReference type="RefSeq" id="WP_037299578.1">
    <property type="nucleotide sequence ID" value="NZ_ATAX01000026.1"/>
</dbReference>
<organism evidence="9 10">
    <name type="scientific">Ruminococcus flavefaciens 007c</name>
    <dbReference type="NCBI Taxonomy" id="1341157"/>
    <lineage>
        <taxon>Bacteria</taxon>
        <taxon>Bacillati</taxon>
        <taxon>Bacillota</taxon>
        <taxon>Clostridia</taxon>
        <taxon>Eubacteriales</taxon>
        <taxon>Oscillospiraceae</taxon>
        <taxon>Ruminococcus</taxon>
    </lineage>
</organism>
<evidence type="ECO:0000313" key="10">
    <source>
        <dbReference type="Proteomes" id="UP000019365"/>
    </source>
</evidence>
<feature type="transmembrane region" description="Helical" evidence="8">
    <location>
        <begin position="56"/>
        <end position="77"/>
    </location>
</feature>
<dbReference type="EMBL" id="ATAX01000026">
    <property type="protein sequence ID" value="EWM53281.1"/>
    <property type="molecule type" value="Genomic_DNA"/>
</dbReference>
<reference evidence="9 10" key="1">
    <citation type="journal article" date="2014" name="PLoS ONE">
        <title>Rumen cellulosomics: divergent fiber-degrading strategies revealed by comparative genome-wide analysis of six ruminococcal strains.</title>
        <authorList>
            <person name="Dassa B."/>
            <person name="Borovok I."/>
            <person name="Ruimy-Israeli V."/>
            <person name="Lamed R."/>
            <person name="Flint H.J."/>
            <person name="Duncan S.H."/>
            <person name="Henrissat B."/>
            <person name="Coutinho P."/>
            <person name="Morrison M."/>
            <person name="Mosoni P."/>
            <person name="Yeoman C.J."/>
            <person name="White B.A."/>
            <person name="Bayer E.A."/>
        </authorList>
    </citation>
    <scope>NUCLEOTIDE SEQUENCE [LARGE SCALE GENOMIC DNA]</scope>
    <source>
        <strain evidence="9 10">007c</strain>
    </source>
</reference>
<dbReference type="AlphaFoldDB" id="W7UDR2"/>
<dbReference type="PANTHER" id="PTHR34979:SF1">
    <property type="entry name" value="INNER MEMBRANE PROTEIN YGAZ"/>
    <property type="match status" value="1"/>
</dbReference>
<accession>W7UDR2</accession>
<evidence type="ECO:0000313" key="9">
    <source>
        <dbReference type="EMBL" id="EWM53281.1"/>
    </source>
</evidence>
<evidence type="ECO:0000256" key="2">
    <source>
        <dbReference type="ARBA" id="ARBA00010735"/>
    </source>
</evidence>